<evidence type="ECO:0000313" key="4">
    <source>
        <dbReference type="Proteomes" id="UP000048289"/>
    </source>
</evidence>
<sequence>MRVQSGIGADQREHCVDARFGGHPHLCGDLGLGDEVVLEDQPVTLAVVLDEVEERLDGHVQPLPVVGSRAQRLMHAGHQVFHVPMKHSQVKF</sequence>
<dbReference type="Proteomes" id="UP000048289">
    <property type="component" value="Unassembled WGS sequence"/>
</dbReference>
<reference evidence="2" key="1">
    <citation type="submission" date="2015-03" db="EMBL/GenBank/DDBJ databases">
        <authorList>
            <consortium name="Pathogen Informatics"/>
            <person name="Murphy D."/>
        </authorList>
    </citation>
    <scope>NUCLEOTIDE SEQUENCE</scope>
    <source>
        <strain evidence="2">N09902308</strain>
    </source>
</reference>
<evidence type="ECO:0000313" key="1">
    <source>
        <dbReference type="EMBL" id="CFE36275.1"/>
    </source>
</evidence>
<dbReference type="Proteomes" id="UP000039021">
    <property type="component" value="Unassembled WGS sequence"/>
</dbReference>
<organism evidence="1 4">
    <name type="scientific">Mycobacterium tuberculosis</name>
    <dbReference type="NCBI Taxonomy" id="1773"/>
    <lineage>
        <taxon>Bacteria</taxon>
        <taxon>Bacillati</taxon>
        <taxon>Actinomycetota</taxon>
        <taxon>Actinomycetes</taxon>
        <taxon>Mycobacteriales</taxon>
        <taxon>Mycobacteriaceae</taxon>
        <taxon>Mycobacterium</taxon>
        <taxon>Mycobacterium tuberculosis complex</taxon>
    </lineage>
</organism>
<gene>
    <name evidence="1" type="ORF">ERS007681_00485</name>
    <name evidence="2" type="ORF">ERS007739_04359</name>
</gene>
<evidence type="ECO:0000313" key="2">
    <source>
        <dbReference type="EMBL" id="CPA08889.1"/>
    </source>
</evidence>
<dbReference type="EMBL" id="CFOE01000034">
    <property type="protein sequence ID" value="CFE36275.1"/>
    <property type="molecule type" value="Genomic_DNA"/>
</dbReference>
<accession>A0A654T4Y3</accession>
<dbReference type="AlphaFoldDB" id="A0A654T4Y3"/>
<name>A0A654T4Y3_MYCTX</name>
<proteinExistence type="predicted"/>
<dbReference type="EMBL" id="CSBK01002673">
    <property type="protein sequence ID" value="CPA08889.1"/>
    <property type="molecule type" value="Genomic_DNA"/>
</dbReference>
<protein>
    <submittedName>
        <fullName evidence="1">Uncharacterized protein</fullName>
    </submittedName>
</protein>
<evidence type="ECO:0000313" key="3">
    <source>
        <dbReference type="Proteomes" id="UP000039021"/>
    </source>
</evidence>
<reference evidence="3 4" key="2">
    <citation type="submission" date="2015-03" db="EMBL/GenBank/DDBJ databases">
        <authorList>
            <consortium name="Pathogen Informatics"/>
        </authorList>
    </citation>
    <scope>NUCLEOTIDE SEQUENCE [LARGE SCALE GENOMIC DNA]</scope>
    <source>
        <strain evidence="1 4">G09901357</strain>
        <strain evidence="3">N09902308</strain>
    </source>
</reference>